<evidence type="ECO:0000313" key="2">
    <source>
        <dbReference type="EMBL" id="KAK5602641.1"/>
    </source>
</evidence>
<comment type="caution">
    <text evidence="2">The sequence shown here is derived from an EMBL/GenBank/DDBJ whole genome shotgun (WGS) entry which is preliminary data.</text>
</comment>
<feature type="region of interest" description="Disordered" evidence="1">
    <location>
        <begin position="33"/>
        <end position="71"/>
    </location>
</feature>
<accession>A0AAV9QYP1</accession>
<name>A0AAV9QYP1_9TELE</name>
<reference evidence="2 3" key="1">
    <citation type="submission" date="2021-06" db="EMBL/GenBank/DDBJ databases">
        <authorList>
            <person name="Palmer J.M."/>
        </authorList>
    </citation>
    <scope>NUCLEOTIDE SEQUENCE [LARGE SCALE GENOMIC DNA]</scope>
    <source>
        <strain evidence="2 3">MEX-2019</strain>
        <tissue evidence="2">Muscle</tissue>
    </source>
</reference>
<keyword evidence="3" id="KW-1185">Reference proteome</keyword>
<protein>
    <submittedName>
        <fullName evidence="2">Uncharacterized protein</fullName>
    </submittedName>
</protein>
<dbReference type="Proteomes" id="UP001311232">
    <property type="component" value="Unassembled WGS sequence"/>
</dbReference>
<dbReference type="EMBL" id="JAHHUM010002607">
    <property type="protein sequence ID" value="KAK5602641.1"/>
    <property type="molecule type" value="Genomic_DNA"/>
</dbReference>
<dbReference type="AlphaFoldDB" id="A0AAV9QYP1"/>
<organism evidence="2 3">
    <name type="scientific">Crenichthys baileyi</name>
    <name type="common">White River springfish</name>
    <dbReference type="NCBI Taxonomy" id="28760"/>
    <lineage>
        <taxon>Eukaryota</taxon>
        <taxon>Metazoa</taxon>
        <taxon>Chordata</taxon>
        <taxon>Craniata</taxon>
        <taxon>Vertebrata</taxon>
        <taxon>Euteleostomi</taxon>
        <taxon>Actinopterygii</taxon>
        <taxon>Neopterygii</taxon>
        <taxon>Teleostei</taxon>
        <taxon>Neoteleostei</taxon>
        <taxon>Acanthomorphata</taxon>
        <taxon>Ovalentaria</taxon>
        <taxon>Atherinomorphae</taxon>
        <taxon>Cyprinodontiformes</taxon>
        <taxon>Goodeidae</taxon>
        <taxon>Crenichthys</taxon>
    </lineage>
</organism>
<proteinExistence type="predicted"/>
<evidence type="ECO:0000313" key="3">
    <source>
        <dbReference type="Proteomes" id="UP001311232"/>
    </source>
</evidence>
<sequence>MDVNITTMNPTSSSRKRRERWQLQGVEGIIGRRKRMAKQDQRQSIRGCSGGKAQLERGERRKMRGLRTKEQKERERIDVAFWRCSHIHQMETPTYSPAAYSSLSCRLHCGHRLVEILGNCSPCTLLPLR</sequence>
<gene>
    <name evidence="2" type="ORF">CRENBAI_005739</name>
</gene>
<evidence type="ECO:0000256" key="1">
    <source>
        <dbReference type="SAM" id="MobiDB-lite"/>
    </source>
</evidence>